<dbReference type="PANTHER" id="PTHR39420:SF2">
    <property type="entry name" value="HYDROLASE"/>
    <property type="match status" value="1"/>
</dbReference>
<dbReference type="PANTHER" id="PTHR39420">
    <property type="match status" value="1"/>
</dbReference>
<keyword evidence="2" id="KW-1185">Reference proteome</keyword>
<dbReference type="AlphaFoldDB" id="A0AA41U903"/>
<dbReference type="InterPro" id="IPR018766">
    <property type="entry name" value="Zinicin_2"/>
</dbReference>
<dbReference type="EMBL" id="JAKGSG010000062">
    <property type="protein sequence ID" value="MCF4123508.1"/>
    <property type="molecule type" value="Genomic_DNA"/>
</dbReference>
<gene>
    <name evidence="1" type="ORF">L1785_21300</name>
</gene>
<keyword evidence="1" id="KW-0645">Protease</keyword>
<dbReference type="NCBIfam" id="TIGR03624">
    <property type="entry name" value="putative hydrolase"/>
    <property type="match status" value="1"/>
</dbReference>
<dbReference type="SUPFAM" id="SSF55486">
    <property type="entry name" value="Metalloproteases ('zincins'), catalytic domain"/>
    <property type="match status" value="1"/>
</dbReference>
<evidence type="ECO:0000313" key="1">
    <source>
        <dbReference type="EMBL" id="MCF4123508.1"/>
    </source>
</evidence>
<organism evidence="1 2">
    <name type="scientific">Antribacter soli</name>
    <dbReference type="NCBI Taxonomy" id="2910976"/>
    <lineage>
        <taxon>Bacteria</taxon>
        <taxon>Bacillati</taxon>
        <taxon>Actinomycetota</taxon>
        <taxon>Actinomycetes</taxon>
        <taxon>Micrococcales</taxon>
        <taxon>Promicromonosporaceae</taxon>
        <taxon>Antribacter</taxon>
    </lineage>
</organism>
<protein>
    <submittedName>
        <fullName evidence="1">Zinc-dependent metalloprotease</fullName>
    </submittedName>
</protein>
<keyword evidence="1" id="KW-0378">Hydrolase</keyword>
<dbReference type="Proteomes" id="UP001165405">
    <property type="component" value="Unassembled WGS sequence"/>
</dbReference>
<accession>A0AA41U903</accession>
<dbReference type="Gene3D" id="1.20.150.30">
    <property type="entry name" value="Zincin-like metallopeptidase, N-terminal domain"/>
    <property type="match status" value="1"/>
</dbReference>
<sequence length="462" mass="48726">MSQVPPPPGNGQSWEDMLRSVLGDGADEVLAEMRARGIDPSTLGGAADPMMMQQALAQVQRLLSEPGTGPVNADVAHDIARQFAVAEGGDPSLTGGQARAVTDALSVAELWLDVVTDLPPAGGGSRAWSRSEWVEATLPAWNALAAPVAASVSDALATVLHDQLPDGVEDGVPLPGMPSGVLAGLGGIDPAQMMRRLGSAVFGMQVGQAAGTLSREVFGATDIGVPLLHDSQTVLLPTNVAAFAEGLDAPLDEVRLFLALRESAHARLFTHVHWLRAHLLGLVEQYAHGITIDLSALESQMQDIDLADPDALRRALSGGVFGLQNTEAQRETLLRLETVLALVEGWVDEVTATAALPHLPHAVPLREMMRRRRAAGGPAEQTFSTLVGLELRPRRSRDAAKLFAIVTREGGPEARDAVWAHPDLLPGTADLDDPSGYLGRRAALAAEHADVDAAIEEILGEE</sequence>
<name>A0AA41U903_9MICO</name>
<reference evidence="1" key="1">
    <citation type="submission" date="2022-01" db="EMBL/GenBank/DDBJ databases">
        <title>Antribacter sp. nov., isolated from Guizhou of China.</title>
        <authorList>
            <person name="Chengliang C."/>
            <person name="Ya Z."/>
        </authorList>
    </citation>
    <scope>NUCLEOTIDE SEQUENCE</scope>
    <source>
        <strain evidence="1">KLBMP 9083</strain>
    </source>
</reference>
<proteinExistence type="predicted"/>
<dbReference type="Pfam" id="PF10103">
    <property type="entry name" value="Zincin_2"/>
    <property type="match status" value="1"/>
</dbReference>
<comment type="caution">
    <text evidence="1">The sequence shown here is derived from an EMBL/GenBank/DDBJ whole genome shotgun (WGS) entry which is preliminary data.</text>
</comment>
<evidence type="ECO:0000313" key="2">
    <source>
        <dbReference type="Proteomes" id="UP001165405"/>
    </source>
</evidence>
<dbReference type="GO" id="GO:0008237">
    <property type="term" value="F:metallopeptidase activity"/>
    <property type="evidence" value="ECO:0007669"/>
    <property type="project" value="UniProtKB-KW"/>
</dbReference>
<keyword evidence="1" id="KW-0482">Metalloprotease</keyword>
<dbReference type="RefSeq" id="WP_236091259.1">
    <property type="nucleotide sequence ID" value="NZ_JAKGSG010000062.1"/>
</dbReference>
<dbReference type="InterPro" id="IPR042271">
    <property type="entry name" value="Zinicin_2_N"/>
</dbReference>